<evidence type="ECO:0000313" key="1">
    <source>
        <dbReference type="EMBL" id="KAK9090522.1"/>
    </source>
</evidence>
<sequence>MFGKSSCILLWSWGHPKKYVGDVVVSENDVGDDVVGWNDVEDVVVGSNDIGDVIVGGNDIGDVTGHEPIASPYVEYEQGDANMGDIRDMTLDENNVGDAITVTPLGDGGDLVRWPGKGDVRANMPSGVN</sequence>
<reference evidence="1 2" key="1">
    <citation type="submission" date="2024-01" db="EMBL/GenBank/DDBJ databases">
        <title>Genome assemblies of Stephania.</title>
        <authorList>
            <person name="Yang L."/>
        </authorList>
    </citation>
    <scope>NUCLEOTIDE SEQUENCE [LARGE SCALE GENOMIC DNA]</scope>
    <source>
        <strain evidence="1">QJT</strain>
        <tissue evidence="1">Leaf</tissue>
    </source>
</reference>
<dbReference type="Proteomes" id="UP001417504">
    <property type="component" value="Unassembled WGS sequence"/>
</dbReference>
<comment type="caution">
    <text evidence="1">The sequence shown here is derived from an EMBL/GenBank/DDBJ whole genome shotgun (WGS) entry which is preliminary data.</text>
</comment>
<evidence type="ECO:0000313" key="2">
    <source>
        <dbReference type="Proteomes" id="UP001417504"/>
    </source>
</evidence>
<protein>
    <submittedName>
        <fullName evidence="1">Uncharacterized protein</fullName>
    </submittedName>
</protein>
<organism evidence="1 2">
    <name type="scientific">Stephania japonica</name>
    <dbReference type="NCBI Taxonomy" id="461633"/>
    <lineage>
        <taxon>Eukaryota</taxon>
        <taxon>Viridiplantae</taxon>
        <taxon>Streptophyta</taxon>
        <taxon>Embryophyta</taxon>
        <taxon>Tracheophyta</taxon>
        <taxon>Spermatophyta</taxon>
        <taxon>Magnoliopsida</taxon>
        <taxon>Ranunculales</taxon>
        <taxon>Menispermaceae</taxon>
        <taxon>Menispermoideae</taxon>
        <taxon>Cissampelideae</taxon>
        <taxon>Stephania</taxon>
    </lineage>
</organism>
<keyword evidence="2" id="KW-1185">Reference proteome</keyword>
<accession>A0AAP0HMZ0</accession>
<name>A0AAP0HMZ0_9MAGN</name>
<dbReference type="AlphaFoldDB" id="A0AAP0HMZ0"/>
<proteinExistence type="predicted"/>
<dbReference type="EMBL" id="JBBNAE010000010">
    <property type="protein sequence ID" value="KAK9090522.1"/>
    <property type="molecule type" value="Genomic_DNA"/>
</dbReference>
<gene>
    <name evidence="1" type="ORF">Sjap_023699</name>
</gene>